<evidence type="ECO:0000256" key="2">
    <source>
        <dbReference type="ARBA" id="ARBA00023082"/>
    </source>
</evidence>
<dbReference type="InterPro" id="IPR039425">
    <property type="entry name" value="RNA_pol_sigma-70-like"/>
</dbReference>
<organism evidence="5 6">
    <name type="scientific">Olivibacter ginsenosidimutans</name>
    <dbReference type="NCBI Taxonomy" id="1176537"/>
    <lineage>
        <taxon>Bacteria</taxon>
        <taxon>Pseudomonadati</taxon>
        <taxon>Bacteroidota</taxon>
        <taxon>Sphingobacteriia</taxon>
        <taxon>Sphingobacteriales</taxon>
        <taxon>Sphingobacteriaceae</taxon>
        <taxon>Olivibacter</taxon>
    </lineage>
</organism>
<keyword evidence="6" id="KW-1185">Reference proteome</keyword>
<keyword evidence="3" id="KW-0804">Transcription</keyword>
<dbReference type="NCBIfam" id="TIGR02937">
    <property type="entry name" value="sigma70-ECF"/>
    <property type="match status" value="1"/>
</dbReference>
<evidence type="ECO:0000256" key="1">
    <source>
        <dbReference type="ARBA" id="ARBA00023015"/>
    </source>
</evidence>
<keyword evidence="2" id="KW-0731">Sigma factor</keyword>
<protein>
    <recommendedName>
        <fullName evidence="4">RNA polymerase sigma-70 region 2 domain-containing protein</fullName>
    </recommendedName>
</protein>
<dbReference type="PANTHER" id="PTHR43133">
    <property type="entry name" value="RNA POLYMERASE ECF-TYPE SIGMA FACTO"/>
    <property type="match status" value="1"/>
</dbReference>
<dbReference type="Pfam" id="PF04542">
    <property type="entry name" value="Sigma70_r2"/>
    <property type="match status" value="1"/>
</dbReference>
<accession>A0ABP9ASP3</accession>
<dbReference type="Gene3D" id="1.10.1740.10">
    <property type="match status" value="1"/>
</dbReference>
<dbReference type="SUPFAM" id="SSF88946">
    <property type="entry name" value="Sigma2 domain of RNA polymerase sigma factors"/>
    <property type="match status" value="1"/>
</dbReference>
<name>A0ABP9ASP3_9SPHI</name>
<dbReference type="InterPro" id="IPR007627">
    <property type="entry name" value="RNA_pol_sigma70_r2"/>
</dbReference>
<evidence type="ECO:0000259" key="4">
    <source>
        <dbReference type="Pfam" id="PF04542"/>
    </source>
</evidence>
<feature type="domain" description="RNA polymerase sigma-70 region 2" evidence="4">
    <location>
        <begin position="68"/>
        <end position="133"/>
    </location>
</feature>
<gene>
    <name evidence="5" type="ORF">GCM10023231_11530</name>
</gene>
<comment type="caution">
    <text evidence="5">The sequence shown here is derived from an EMBL/GenBank/DDBJ whole genome shotgun (WGS) entry which is preliminary data.</text>
</comment>
<dbReference type="InterPro" id="IPR014284">
    <property type="entry name" value="RNA_pol_sigma-70_dom"/>
</dbReference>
<evidence type="ECO:0000256" key="3">
    <source>
        <dbReference type="ARBA" id="ARBA00023163"/>
    </source>
</evidence>
<sequence>MLFVTQLKEINSIDDKGSKKFYFAKKDRLPKFVLLKLWLTMHAYGTKTDQELAFLLMADDPEALNACYVRYMQSLHYFVIRMAKSPTLTEDVLQETFVRLWQHRKQLNPSQNLKAYLFTIAHHCLLNLLKRAQHEFFILEELKHYSSPVENTTDRWLDYTVKRKGITGGH</sequence>
<evidence type="ECO:0000313" key="5">
    <source>
        <dbReference type="EMBL" id="GAA4785355.1"/>
    </source>
</evidence>
<dbReference type="InterPro" id="IPR013325">
    <property type="entry name" value="RNA_pol_sigma_r2"/>
</dbReference>
<reference evidence="6" key="1">
    <citation type="journal article" date="2019" name="Int. J. Syst. Evol. Microbiol.">
        <title>The Global Catalogue of Microorganisms (GCM) 10K type strain sequencing project: providing services to taxonomists for standard genome sequencing and annotation.</title>
        <authorList>
            <consortium name="The Broad Institute Genomics Platform"/>
            <consortium name="The Broad Institute Genome Sequencing Center for Infectious Disease"/>
            <person name="Wu L."/>
            <person name="Ma J."/>
        </authorList>
    </citation>
    <scope>NUCLEOTIDE SEQUENCE [LARGE SCALE GENOMIC DNA]</scope>
    <source>
        <strain evidence="6">JCM 18200</strain>
    </source>
</reference>
<dbReference type="PANTHER" id="PTHR43133:SF46">
    <property type="entry name" value="RNA POLYMERASE SIGMA-70 FACTOR ECF SUBFAMILY"/>
    <property type="match status" value="1"/>
</dbReference>
<evidence type="ECO:0000313" key="6">
    <source>
        <dbReference type="Proteomes" id="UP001501411"/>
    </source>
</evidence>
<dbReference type="EMBL" id="BAABIQ010000005">
    <property type="protein sequence ID" value="GAA4785355.1"/>
    <property type="molecule type" value="Genomic_DNA"/>
</dbReference>
<dbReference type="Proteomes" id="UP001501411">
    <property type="component" value="Unassembled WGS sequence"/>
</dbReference>
<keyword evidence="1" id="KW-0805">Transcription regulation</keyword>
<proteinExistence type="predicted"/>